<name>A0ABT5X5M9_9EURY</name>
<protein>
    <recommendedName>
        <fullName evidence="4">Thioredoxin family protein</fullName>
    </recommendedName>
</protein>
<keyword evidence="1" id="KW-0472">Membrane</keyword>
<evidence type="ECO:0000313" key="2">
    <source>
        <dbReference type="EMBL" id="MDF0589989.1"/>
    </source>
</evidence>
<proteinExistence type="predicted"/>
<evidence type="ECO:0000256" key="1">
    <source>
        <dbReference type="SAM" id="Phobius"/>
    </source>
</evidence>
<dbReference type="Proteomes" id="UP001220010">
    <property type="component" value="Unassembled WGS sequence"/>
</dbReference>
<gene>
    <name evidence="2" type="ORF">P0O15_02190</name>
</gene>
<evidence type="ECO:0000313" key="3">
    <source>
        <dbReference type="Proteomes" id="UP001220010"/>
    </source>
</evidence>
<dbReference type="RefSeq" id="WP_316965750.1">
    <property type="nucleotide sequence ID" value="NZ_JARFPK010000006.1"/>
</dbReference>
<sequence>MGADRTLSPKGCKRLAHLRYAVVVGVAFLFLATAAAGGNGGAGAGPEGWWIYYPDHHSRAGYIVDHPIWALGPLEEKPVIIFIHRIGCSSCIWQEAGIHKALGDLGDEVAYVDILADNQHQKAWEVLVLYDPTGNPRLVPLTVYLTLVPGPEGSQVAWRSAVGHQGDGLIRSILDDAILLHARGSGGPDP</sequence>
<keyword evidence="1" id="KW-1133">Transmembrane helix</keyword>
<keyword evidence="1" id="KW-0812">Transmembrane</keyword>
<reference evidence="2 3" key="1">
    <citation type="submission" date="2023-03" db="EMBL/GenBank/DDBJ databases">
        <title>WGS of Methanotrichaceae archaeon Mx.</title>
        <authorList>
            <person name="Sorokin D.Y."/>
            <person name="Merkel A.Y."/>
        </authorList>
    </citation>
    <scope>NUCLEOTIDE SEQUENCE [LARGE SCALE GENOMIC DNA]</scope>
    <source>
        <strain evidence="2 3">Mx</strain>
    </source>
</reference>
<feature type="transmembrane region" description="Helical" evidence="1">
    <location>
        <begin position="20"/>
        <end position="38"/>
    </location>
</feature>
<evidence type="ECO:0008006" key="4">
    <source>
        <dbReference type="Google" id="ProtNLM"/>
    </source>
</evidence>
<keyword evidence="3" id="KW-1185">Reference proteome</keyword>
<dbReference type="EMBL" id="JARFPK010000006">
    <property type="protein sequence ID" value="MDF0589989.1"/>
    <property type="molecule type" value="Genomic_DNA"/>
</dbReference>
<comment type="caution">
    <text evidence="2">The sequence shown here is derived from an EMBL/GenBank/DDBJ whole genome shotgun (WGS) entry which is preliminary data.</text>
</comment>
<organism evidence="2 3">
    <name type="scientific">Candidatus Methanocrinis natronophilus</name>
    <dbReference type="NCBI Taxonomy" id="3033396"/>
    <lineage>
        <taxon>Archaea</taxon>
        <taxon>Methanobacteriati</taxon>
        <taxon>Methanobacteriota</taxon>
        <taxon>Stenosarchaea group</taxon>
        <taxon>Methanomicrobia</taxon>
        <taxon>Methanotrichales</taxon>
        <taxon>Methanotrichaceae</taxon>
        <taxon>Methanocrinis</taxon>
    </lineage>
</organism>
<accession>A0ABT5X5M9</accession>